<organism evidence="5 6">
    <name type="scientific">Tenacibaculum geojense</name>
    <dbReference type="NCBI Taxonomy" id="915352"/>
    <lineage>
        <taxon>Bacteria</taxon>
        <taxon>Pseudomonadati</taxon>
        <taxon>Bacteroidota</taxon>
        <taxon>Flavobacteriia</taxon>
        <taxon>Flavobacteriales</taxon>
        <taxon>Flavobacteriaceae</taxon>
        <taxon>Tenacibaculum</taxon>
    </lineage>
</organism>
<feature type="chain" id="PRO_5046047056" evidence="2">
    <location>
        <begin position="21"/>
        <end position="394"/>
    </location>
</feature>
<accession>A0ABW3JMU4</accession>
<evidence type="ECO:0000313" key="6">
    <source>
        <dbReference type="Proteomes" id="UP001597062"/>
    </source>
</evidence>
<feature type="transmembrane region" description="Helical" evidence="1">
    <location>
        <begin position="342"/>
        <end position="361"/>
    </location>
</feature>
<reference evidence="6" key="1">
    <citation type="journal article" date="2019" name="Int. J. Syst. Evol. Microbiol.">
        <title>The Global Catalogue of Microorganisms (GCM) 10K type strain sequencing project: providing services to taxonomists for standard genome sequencing and annotation.</title>
        <authorList>
            <consortium name="The Broad Institute Genomics Platform"/>
            <consortium name="The Broad Institute Genome Sequencing Center for Infectious Disease"/>
            <person name="Wu L."/>
            <person name="Ma J."/>
        </authorList>
    </citation>
    <scope>NUCLEOTIDE SEQUENCE [LARGE SCALE GENOMIC DNA]</scope>
    <source>
        <strain evidence="6">CCUG 60527</strain>
    </source>
</reference>
<dbReference type="InterPro" id="IPR025178">
    <property type="entry name" value="Lnb_N"/>
</dbReference>
<keyword evidence="6" id="KW-1185">Reference proteome</keyword>
<keyword evidence="1" id="KW-0812">Transmembrane</keyword>
<gene>
    <name evidence="5" type="ORF">ACFQ1U_00970</name>
</gene>
<sequence>MTLKKLTLILLLSTITSVLSQNVQLSKFSNISIITSGPGDNLYEKFGHTAIRVKDPVLQLDALYNYGMFDFNAPNFELNFVKGYMKYKLAAYPFHYALKSAKEDKRWVKEQILNLTQKEKTAVFYFLQNNAKPENATYFYDPFFDNCATKPRDIIEKTLGNALVYNDSIITENKSFRELMNEKINVNTWGSFGINIALGSKLDQITTLQSRMYLPDYVFSALAAAKIKRDNKTVNLVKKTTVLLDYKTKDSKPAALSPFIVFLVFLMIALFITYKDYKNAKRSKWLDFLIFFFSGIAGIVIVFLWFFTNHSTAPNNFNILWAFPLNSFIAFLMLQDQPKKWIVKYLLFLMSILYLIPIVWFTKIQLFTWQLLPLLILMVVRYAFLYKKLSIAKW</sequence>
<evidence type="ECO:0000259" key="4">
    <source>
        <dbReference type="Pfam" id="PF25221"/>
    </source>
</evidence>
<evidence type="ECO:0000256" key="1">
    <source>
        <dbReference type="SAM" id="Phobius"/>
    </source>
</evidence>
<evidence type="ECO:0000313" key="5">
    <source>
        <dbReference type="EMBL" id="MFD0991764.1"/>
    </source>
</evidence>
<feature type="transmembrane region" description="Helical" evidence="1">
    <location>
        <begin position="319"/>
        <end position="335"/>
    </location>
</feature>
<keyword evidence="2" id="KW-0732">Signal</keyword>
<feature type="signal peptide" evidence="2">
    <location>
        <begin position="1"/>
        <end position="20"/>
    </location>
</feature>
<dbReference type="EMBL" id="JBHTJR010000014">
    <property type="protein sequence ID" value="MFD0991764.1"/>
    <property type="molecule type" value="Genomic_DNA"/>
</dbReference>
<evidence type="ECO:0000259" key="3">
    <source>
        <dbReference type="Pfam" id="PF13387"/>
    </source>
</evidence>
<feature type="transmembrane region" description="Helical" evidence="1">
    <location>
        <begin position="286"/>
        <end position="307"/>
    </location>
</feature>
<feature type="transmembrane region" description="Helical" evidence="1">
    <location>
        <begin position="255"/>
        <end position="274"/>
    </location>
</feature>
<name>A0ABW3JMU4_9FLAO</name>
<comment type="caution">
    <text evidence="5">The sequence shown here is derived from an EMBL/GenBank/DDBJ whole genome shotgun (WGS) entry which is preliminary data.</text>
</comment>
<proteinExistence type="predicted"/>
<feature type="transmembrane region" description="Helical" evidence="1">
    <location>
        <begin position="367"/>
        <end position="384"/>
    </location>
</feature>
<dbReference type="RefSeq" id="WP_386104374.1">
    <property type="nucleotide sequence ID" value="NZ_JBHTJR010000014.1"/>
</dbReference>
<evidence type="ECO:0000256" key="2">
    <source>
        <dbReference type="SAM" id="SignalP"/>
    </source>
</evidence>
<feature type="domain" description="Lnb N-terminal periplasmic" evidence="3">
    <location>
        <begin position="31"/>
        <end position="159"/>
    </location>
</feature>
<keyword evidence="1" id="KW-1133">Transmembrane helix</keyword>
<dbReference type="Pfam" id="PF25221">
    <property type="entry name" value="5TMH_Lnb"/>
    <property type="match status" value="1"/>
</dbReference>
<dbReference type="Proteomes" id="UP001597062">
    <property type="component" value="Unassembled WGS sequence"/>
</dbReference>
<keyword evidence="1" id="KW-0472">Membrane</keyword>
<protein>
    <submittedName>
        <fullName evidence="5">DUF4105 domain-containing protein</fullName>
    </submittedName>
</protein>
<dbReference type="InterPro" id="IPR057436">
    <property type="entry name" value="5TMH_Lnb"/>
</dbReference>
<feature type="domain" description="Lnb-like transmembrane" evidence="4">
    <location>
        <begin position="254"/>
        <end position="386"/>
    </location>
</feature>
<dbReference type="Pfam" id="PF13387">
    <property type="entry name" value="Lnb_N"/>
    <property type="match status" value="1"/>
</dbReference>